<organism evidence="5 6">
    <name type="scientific">Brooklawnia cerclae</name>
    <dbReference type="NCBI Taxonomy" id="349934"/>
    <lineage>
        <taxon>Bacteria</taxon>
        <taxon>Bacillati</taxon>
        <taxon>Actinomycetota</taxon>
        <taxon>Actinomycetes</taxon>
        <taxon>Propionibacteriales</taxon>
        <taxon>Propionibacteriaceae</taxon>
        <taxon>Brooklawnia</taxon>
    </lineage>
</organism>
<feature type="site" description="Part of the allosteric site" evidence="3">
    <location>
        <position position="153"/>
    </location>
</feature>
<protein>
    <recommendedName>
        <fullName evidence="3">Glucosamine-6-phosphate deaminase</fullName>
        <ecNumber evidence="3">3.5.99.6</ecNumber>
    </recommendedName>
    <alternativeName>
        <fullName evidence="3">GlcN6P deaminase</fullName>
        <shortName evidence="3">GNPDA</shortName>
    </alternativeName>
    <alternativeName>
        <fullName evidence="3">Glucosamine-6-phosphate isomerase</fullName>
    </alternativeName>
</protein>
<comment type="similarity">
    <text evidence="3">Belongs to the glucosamine/galactosamine-6-phosphate isomerase family. NagB subfamily.</text>
</comment>
<dbReference type="EC" id="3.5.99.6" evidence="3"/>
<evidence type="ECO:0000256" key="1">
    <source>
        <dbReference type="ARBA" id="ARBA00022801"/>
    </source>
</evidence>
<sequence length="259" mass="27081">MEIVIVPDSAAGARVAARLIARVVTAKPTAVLGLATGSSPLGTYAELAEQATSGTTDFSAASGFALDEYVGIPAEHPQSYAAVIDREVTRRLGMDPARVHVPDGRATEIPAACDAYEAAIRASGGVDIQILGIGANGHIGFNEPSSSLSSRTRIKTLTPRTRADNARFFDSLDDVPTHCLTQGLGTIMDARRIVLVAQGSAKAAAVAAAVEGPVSAMCPASVLQFHPHATVVVDEAAAADLTLTDYYRHTYDNKPDWQI</sequence>
<dbReference type="GO" id="GO:0004342">
    <property type="term" value="F:glucosamine-6-phosphate deaminase activity"/>
    <property type="evidence" value="ECO:0007669"/>
    <property type="project" value="UniProtKB-EC"/>
</dbReference>
<feature type="active site" description="For ring-opening step" evidence="3">
    <location>
        <position position="136"/>
    </location>
</feature>
<proteinExistence type="inferred from homology"/>
<comment type="caution">
    <text evidence="3">Lacks conserved residue(s) required for the propagation of feature annotation.</text>
</comment>
<comment type="catalytic activity">
    <reaction evidence="3">
        <text>alpha-D-glucosamine 6-phosphate + H2O = beta-D-fructose 6-phosphate + NH4(+)</text>
        <dbReference type="Rhea" id="RHEA:12172"/>
        <dbReference type="ChEBI" id="CHEBI:15377"/>
        <dbReference type="ChEBI" id="CHEBI:28938"/>
        <dbReference type="ChEBI" id="CHEBI:57634"/>
        <dbReference type="ChEBI" id="CHEBI:75989"/>
        <dbReference type="EC" id="3.5.99.6"/>
    </reaction>
</comment>
<comment type="pathway">
    <text evidence="3">Amino-sugar metabolism; N-acetylneuraminate degradation; D-fructose 6-phosphate from N-acetylneuraminate: step 5/5.</text>
</comment>
<keyword evidence="3" id="KW-0021">Allosteric enzyme</keyword>
<dbReference type="CDD" id="cd01399">
    <property type="entry name" value="GlcN6P_deaminase"/>
    <property type="match status" value="1"/>
</dbReference>
<keyword evidence="2 3" id="KW-0119">Carbohydrate metabolism</keyword>
<dbReference type="NCBIfam" id="TIGR00502">
    <property type="entry name" value="nagB"/>
    <property type="match status" value="1"/>
</dbReference>
<feature type="domain" description="Glucosamine/galactosamine-6-phosphate isomerase" evidence="4">
    <location>
        <begin position="13"/>
        <end position="224"/>
    </location>
</feature>
<dbReference type="PANTHER" id="PTHR11280:SF5">
    <property type="entry name" value="GLUCOSAMINE-6-PHOSPHATE ISOMERASE"/>
    <property type="match status" value="1"/>
</dbReference>
<dbReference type="Pfam" id="PF01182">
    <property type="entry name" value="Glucosamine_iso"/>
    <property type="match status" value="1"/>
</dbReference>
<evidence type="ECO:0000259" key="4">
    <source>
        <dbReference type="Pfam" id="PF01182"/>
    </source>
</evidence>
<feature type="active site" description="Proton acceptor; for enolization step" evidence="3">
    <location>
        <position position="67"/>
    </location>
</feature>
<dbReference type="HAMAP" id="MF_01241">
    <property type="entry name" value="GlcN6P_deamin"/>
    <property type="match status" value="1"/>
</dbReference>
<dbReference type="PROSITE" id="PS01161">
    <property type="entry name" value="GLC_GALNAC_ISOMERASE"/>
    <property type="match status" value="1"/>
</dbReference>
<feature type="site" description="Part of the allosteric site" evidence="3">
    <location>
        <position position="156"/>
    </location>
</feature>
<feature type="active site" description="Proton acceptor; for ring-opening step" evidence="3">
    <location>
        <position position="138"/>
    </location>
</feature>
<dbReference type="SUPFAM" id="SSF100950">
    <property type="entry name" value="NagB/RpiA/CoA transferase-like"/>
    <property type="match status" value="1"/>
</dbReference>
<comment type="activity regulation">
    <text evidence="3">Allosterically activated by N-acetylglucosamine 6-phosphate (GlcNAc6P).</text>
</comment>
<dbReference type="NCBIfam" id="NF001684">
    <property type="entry name" value="PRK00443.1-4"/>
    <property type="match status" value="1"/>
</dbReference>
<dbReference type="InterPro" id="IPR004547">
    <property type="entry name" value="Glucosamine6P_isomerase"/>
</dbReference>
<keyword evidence="6" id="KW-1185">Reference proteome</keyword>
<dbReference type="PANTHER" id="PTHR11280">
    <property type="entry name" value="GLUCOSAMINE-6-PHOSPHATE ISOMERASE"/>
    <property type="match status" value="1"/>
</dbReference>
<gene>
    <name evidence="3" type="primary">nagB</name>
    <name evidence="5" type="ORF">FB473_003563</name>
</gene>
<comment type="function">
    <text evidence="3">Catalyzes the reversible isomerization-deamination of glucosamine 6-phosphate (GlcN6P) to form fructose 6-phosphate (Fru6P) and ammonium ion.</text>
</comment>
<evidence type="ECO:0000313" key="5">
    <source>
        <dbReference type="EMBL" id="NIH58861.1"/>
    </source>
</evidence>
<dbReference type="InterPro" id="IPR006148">
    <property type="entry name" value="Glc/Gal-6P_isomerase"/>
</dbReference>
<dbReference type="InterPro" id="IPR037171">
    <property type="entry name" value="NagB/RpiA_transferase-like"/>
</dbReference>
<dbReference type="Gene3D" id="3.40.50.1360">
    <property type="match status" value="1"/>
</dbReference>
<dbReference type="EMBL" id="JAAMOZ010000006">
    <property type="protein sequence ID" value="NIH58861.1"/>
    <property type="molecule type" value="Genomic_DNA"/>
</dbReference>
<accession>A0ABX0SLI7</accession>
<evidence type="ECO:0000256" key="2">
    <source>
        <dbReference type="ARBA" id="ARBA00023277"/>
    </source>
</evidence>
<feature type="site" description="Part of the allosteric site" evidence="3">
    <location>
        <position position="155"/>
    </location>
</feature>
<dbReference type="RefSeq" id="WP_167172166.1">
    <property type="nucleotide sequence ID" value="NZ_BAAAOO010000006.1"/>
</dbReference>
<dbReference type="Proteomes" id="UP000749311">
    <property type="component" value="Unassembled WGS sequence"/>
</dbReference>
<feature type="site" description="Part of the allosteric site" evidence="3">
    <location>
        <position position="146"/>
    </location>
</feature>
<reference evidence="5 6" key="1">
    <citation type="submission" date="2020-02" db="EMBL/GenBank/DDBJ databases">
        <title>Sequencing the genomes of 1000 actinobacteria strains.</title>
        <authorList>
            <person name="Klenk H.-P."/>
        </authorList>
    </citation>
    <scope>NUCLEOTIDE SEQUENCE [LARGE SCALE GENOMIC DNA]</scope>
    <source>
        <strain evidence="5 6">DSM 19609</strain>
    </source>
</reference>
<dbReference type="InterPro" id="IPR018321">
    <property type="entry name" value="Glucosamine6P_isomerase_CS"/>
</dbReference>
<comment type="caution">
    <text evidence="5">The sequence shown here is derived from an EMBL/GenBank/DDBJ whole genome shotgun (WGS) entry which is preliminary data.</text>
</comment>
<keyword evidence="1 3" id="KW-0378">Hydrolase</keyword>
<name>A0ABX0SLI7_9ACTN</name>
<feature type="active site" description="For ring-opening step" evidence="3">
    <location>
        <position position="143"/>
    </location>
</feature>
<evidence type="ECO:0000313" key="6">
    <source>
        <dbReference type="Proteomes" id="UP000749311"/>
    </source>
</evidence>
<evidence type="ECO:0000256" key="3">
    <source>
        <dbReference type="HAMAP-Rule" id="MF_01241"/>
    </source>
</evidence>